<protein>
    <submittedName>
        <fullName evidence="1">Uncharacterized protein</fullName>
    </submittedName>
</protein>
<gene>
    <name evidence="1" type="ORF">RJN63_16615</name>
</gene>
<evidence type="ECO:0000313" key="1">
    <source>
        <dbReference type="EMBL" id="MDT0338464.1"/>
    </source>
</evidence>
<name>A0AAE4K5F3_9BURK</name>
<dbReference type="RefSeq" id="WP_310835823.1">
    <property type="nucleotide sequence ID" value="NZ_JAVLSM010000002.1"/>
</dbReference>
<organism evidence="1">
    <name type="scientific">Herbaspirillum huttiense subsp. nephrolepidis</name>
    <dbReference type="NCBI Taxonomy" id="3075126"/>
    <lineage>
        <taxon>Bacteria</taxon>
        <taxon>Pseudomonadati</taxon>
        <taxon>Pseudomonadota</taxon>
        <taxon>Betaproteobacteria</taxon>
        <taxon>Burkholderiales</taxon>
        <taxon>Oxalobacteraceae</taxon>
        <taxon>Herbaspirillum</taxon>
    </lineage>
</organism>
<dbReference type="AlphaFoldDB" id="A0AAE4K5F3"/>
<accession>A0AAE4K5F3</accession>
<proteinExistence type="predicted"/>
<reference evidence="1" key="1">
    <citation type="submission" date="2023-02" db="EMBL/GenBank/DDBJ databases">
        <title>Description of Herbaspirillum huttiense subsp. nephrolepsisexaltata and Herbaspirillum huttiense subsp. lycopersicon.</title>
        <authorList>
            <person name="Poudel M."/>
            <person name="Sharma A."/>
            <person name="Goss E."/>
            <person name="Tapia J.H."/>
            <person name="Harmon C.M."/>
            <person name="Jones J.B."/>
        </authorList>
    </citation>
    <scope>NUCLEOTIDE SEQUENCE</scope>
    <source>
        <strain evidence="1">NC40101</strain>
    </source>
</reference>
<comment type="caution">
    <text evidence="1">The sequence shown here is derived from an EMBL/GenBank/DDBJ whole genome shotgun (WGS) entry which is preliminary data.</text>
</comment>
<sequence>MSDAASSIEEALMGKTTYTLDVMQAGTALRKIPIETIQDVRSLGIDLLLVLRSGGQILLREGALDALVNPDRRLQFSDGVLTLQQIFMQSEQFDFLHQSGSGSGAEVPATDVHVPLQPQPLLVPGSAFPFGG</sequence>
<dbReference type="EMBL" id="JAVRAA010000008">
    <property type="protein sequence ID" value="MDT0338464.1"/>
    <property type="molecule type" value="Genomic_DNA"/>
</dbReference>